<evidence type="ECO:0000313" key="15">
    <source>
        <dbReference type="Proteomes" id="UP000014411"/>
    </source>
</evidence>
<comment type="similarity">
    <text evidence="2 9">Belongs to the membrane fusion protein (MFP) (TC 8.A.1) family.</text>
</comment>
<keyword evidence="8 9" id="KW-0472">Membrane</keyword>
<dbReference type="InterPro" id="IPR058781">
    <property type="entry name" value="HH_AprE-like"/>
</dbReference>
<evidence type="ECO:0000256" key="7">
    <source>
        <dbReference type="ARBA" id="ARBA00022989"/>
    </source>
</evidence>
<accession>S3IHM2</accession>
<dbReference type="NCBIfam" id="TIGR01843">
    <property type="entry name" value="type_I_hlyD"/>
    <property type="match status" value="1"/>
</dbReference>
<reference evidence="14 15" key="1">
    <citation type="journal article" date="2012" name="J. Bacteriol.">
        <title>Genome sequence of Rhizobium grahamii CCGE502, a broad-host-range symbiont with low nodulation competitiveness in Phaseolus vulgaris.</title>
        <authorList>
            <person name="Althabegoiti M.J."/>
            <person name="Lozano L."/>
            <person name="Torres-Tejerizo G."/>
            <person name="Ormeno-Orrillo E."/>
            <person name="Rogel M.A."/>
            <person name="Gonzalez V."/>
            <person name="Martinez-Romero E."/>
        </authorList>
    </citation>
    <scope>NUCLEOTIDE SEQUENCE [LARGE SCALE GENOMIC DNA]</scope>
    <source>
        <strain evidence="14 15">CCGE 502</strain>
    </source>
</reference>
<evidence type="ECO:0000313" key="14">
    <source>
        <dbReference type="EMBL" id="EPE98403.1"/>
    </source>
</evidence>
<evidence type="ECO:0000256" key="3">
    <source>
        <dbReference type="ARBA" id="ARBA00022448"/>
    </source>
</evidence>
<dbReference type="eggNOG" id="COG0845">
    <property type="taxonomic scope" value="Bacteria"/>
</dbReference>
<dbReference type="GO" id="GO:0005886">
    <property type="term" value="C:plasma membrane"/>
    <property type="evidence" value="ECO:0007669"/>
    <property type="project" value="UniProtKB-SubCell"/>
</dbReference>
<evidence type="ECO:0000256" key="10">
    <source>
        <dbReference type="SAM" id="Coils"/>
    </source>
</evidence>
<feature type="region of interest" description="Disordered" evidence="11">
    <location>
        <begin position="1"/>
        <end position="31"/>
    </location>
</feature>
<feature type="compositionally biased region" description="Basic and acidic residues" evidence="11">
    <location>
        <begin position="9"/>
        <end position="31"/>
    </location>
</feature>
<keyword evidence="4 9" id="KW-1003">Cell membrane</keyword>
<dbReference type="InterPro" id="IPR010129">
    <property type="entry name" value="T1SS_HlyD"/>
</dbReference>
<evidence type="ECO:0000256" key="5">
    <source>
        <dbReference type="ARBA" id="ARBA00022519"/>
    </source>
</evidence>
<comment type="caution">
    <text evidence="14">The sequence shown here is derived from an EMBL/GenBank/DDBJ whole genome shotgun (WGS) entry which is preliminary data.</text>
</comment>
<evidence type="ECO:0000256" key="9">
    <source>
        <dbReference type="RuleBase" id="RU365093"/>
    </source>
</evidence>
<keyword evidence="3 9" id="KW-0813">Transport</keyword>
<evidence type="ECO:0000256" key="2">
    <source>
        <dbReference type="ARBA" id="ARBA00009477"/>
    </source>
</evidence>
<keyword evidence="15" id="KW-1185">Reference proteome</keyword>
<evidence type="ECO:0000256" key="6">
    <source>
        <dbReference type="ARBA" id="ARBA00022692"/>
    </source>
</evidence>
<dbReference type="Gene3D" id="2.40.30.170">
    <property type="match status" value="1"/>
</dbReference>
<name>S3IHM2_9HYPH</name>
<dbReference type="Proteomes" id="UP000014411">
    <property type="component" value="Unassembled WGS sequence"/>
</dbReference>
<dbReference type="EMBL" id="AEYE02000011">
    <property type="protein sequence ID" value="EPE98403.1"/>
    <property type="molecule type" value="Genomic_DNA"/>
</dbReference>
<dbReference type="PRINTS" id="PR01490">
    <property type="entry name" value="RTXTOXIND"/>
</dbReference>
<evidence type="ECO:0000256" key="11">
    <source>
        <dbReference type="SAM" id="MobiDB-lite"/>
    </source>
</evidence>
<feature type="domain" description="AprE-like beta-barrel" evidence="13">
    <location>
        <begin position="343"/>
        <end position="429"/>
    </location>
</feature>
<dbReference type="Gene3D" id="2.40.50.100">
    <property type="match status" value="1"/>
</dbReference>
<dbReference type="Pfam" id="PF26002">
    <property type="entry name" value="Beta-barrel_AprE"/>
    <property type="match status" value="1"/>
</dbReference>
<dbReference type="PANTHER" id="PTHR30386:SF17">
    <property type="entry name" value="ALKALINE PROTEASE SECRETION PROTEIN APRE"/>
    <property type="match status" value="1"/>
</dbReference>
<dbReference type="InterPro" id="IPR058982">
    <property type="entry name" value="Beta-barrel_AprE"/>
</dbReference>
<feature type="coiled-coil region" evidence="10">
    <location>
        <begin position="129"/>
        <end position="199"/>
    </location>
</feature>
<dbReference type="STRING" id="990285.RGCCGE502_08250"/>
<keyword evidence="7 9" id="KW-1133">Transmembrane helix</keyword>
<organism evidence="14 15">
    <name type="scientific">Rhizobium grahamii CCGE 502</name>
    <dbReference type="NCBI Taxonomy" id="990285"/>
    <lineage>
        <taxon>Bacteria</taxon>
        <taxon>Pseudomonadati</taxon>
        <taxon>Pseudomonadota</taxon>
        <taxon>Alphaproteobacteria</taxon>
        <taxon>Hyphomicrobiales</taxon>
        <taxon>Rhizobiaceae</taxon>
        <taxon>Rhizobium/Agrobacterium group</taxon>
        <taxon>Rhizobium</taxon>
    </lineage>
</organism>
<keyword evidence="5 9" id="KW-0997">Cell inner membrane</keyword>
<feature type="transmembrane region" description="Helical" evidence="9">
    <location>
        <begin position="39"/>
        <end position="62"/>
    </location>
</feature>
<evidence type="ECO:0000256" key="4">
    <source>
        <dbReference type="ARBA" id="ARBA00022475"/>
    </source>
</evidence>
<evidence type="ECO:0000256" key="8">
    <source>
        <dbReference type="ARBA" id="ARBA00023136"/>
    </source>
</evidence>
<evidence type="ECO:0000256" key="1">
    <source>
        <dbReference type="ARBA" id="ARBA00004377"/>
    </source>
</evidence>
<keyword evidence="6 9" id="KW-0812">Transmembrane</keyword>
<keyword evidence="10" id="KW-0175">Coiled coil</keyword>
<proteinExistence type="inferred from homology"/>
<gene>
    <name evidence="14" type="ORF">RGCCGE502_08250</name>
</gene>
<dbReference type="PANTHER" id="PTHR30386">
    <property type="entry name" value="MEMBRANE FUSION SUBUNIT OF EMRAB-TOLC MULTIDRUG EFFLUX PUMP"/>
    <property type="match status" value="1"/>
</dbReference>
<feature type="coiled-coil region" evidence="10">
    <location>
        <begin position="245"/>
        <end position="308"/>
    </location>
</feature>
<dbReference type="RefSeq" id="WP_016553692.1">
    <property type="nucleotide sequence ID" value="NZ_AEYE02000011.1"/>
</dbReference>
<evidence type="ECO:0000259" key="13">
    <source>
        <dbReference type="Pfam" id="PF26002"/>
    </source>
</evidence>
<dbReference type="InterPro" id="IPR050739">
    <property type="entry name" value="MFP"/>
</dbReference>
<dbReference type="AlphaFoldDB" id="S3IHM2"/>
<protein>
    <recommendedName>
        <fullName evidence="9">Membrane fusion protein (MFP) family protein</fullName>
    </recommendedName>
</protein>
<feature type="domain" description="AprE-like long alpha-helical hairpin" evidence="12">
    <location>
        <begin position="119"/>
        <end position="301"/>
    </location>
</feature>
<dbReference type="Pfam" id="PF25994">
    <property type="entry name" value="HH_AprE"/>
    <property type="match status" value="1"/>
</dbReference>
<dbReference type="HOGENOM" id="CLU_023976_1_1_5"/>
<evidence type="ECO:0000259" key="12">
    <source>
        <dbReference type="Pfam" id="PF25994"/>
    </source>
</evidence>
<comment type="subcellular location">
    <subcellularLocation>
        <location evidence="1 9">Cell inner membrane</location>
        <topology evidence="1 9">Single-pass membrane protein</topology>
    </subcellularLocation>
</comment>
<dbReference type="GO" id="GO:0015031">
    <property type="term" value="P:protein transport"/>
    <property type="evidence" value="ECO:0007669"/>
    <property type="project" value="InterPro"/>
</dbReference>
<sequence length="453" mass="49489">MITTTSDKTGSDKTGSDKAKAADKTGTDKARQNARQFGITSRIVASSALAGVLVFGIGGWAAQAKLSGAVITHGQVVVSEQVKTIQHRDGGIIAAIRVDNGTVVKKGDVLIVLDDTQTRVELSIVRAQLQQLTAAHARLVAERDEAETVGFAALDLSASVISGETRLFEANRRMVANQKEQLRLQIVQLDEQVRGFKAQSRSNDSEAEIVEQELAKTEKLLASQLVPISQKRDLLRQRARIEGSRGELIAKVAEAEGEISELNMKLLSIDQTTRKEAQTEIVNLLAKIAELNEREIAARDRLTRMEVRAPVDGFVYDLQVHTIGGIIAPGATVMSVVPKSEHLSVEVRIPPVDIDRVSPGQPARMRFTAFNQRTTPELHGKVDVVAAATTLDRATGQPYYLASLSLNDQNLLKDNKLIPGMPVEVFVQTAERTALSYLLKPFTDQMMKAFREE</sequence>
<dbReference type="SUPFAM" id="SSF111369">
    <property type="entry name" value="HlyD-like secretion proteins"/>
    <property type="match status" value="2"/>
</dbReference>
<dbReference type="Gene3D" id="1.10.287.470">
    <property type="entry name" value="Helix hairpin bin"/>
    <property type="match status" value="1"/>
</dbReference>